<dbReference type="EMBL" id="CADCUV010000081">
    <property type="protein sequence ID" value="CAA9413048.1"/>
    <property type="molecule type" value="Genomic_DNA"/>
</dbReference>
<evidence type="ECO:0000313" key="2">
    <source>
        <dbReference type="EMBL" id="CAA9413048.1"/>
    </source>
</evidence>
<feature type="non-terminal residue" evidence="2">
    <location>
        <position position="1"/>
    </location>
</feature>
<accession>A0A6J4PHL8</accession>
<feature type="region of interest" description="Disordered" evidence="1">
    <location>
        <begin position="1"/>
        <end position="66"/>
    </location>
</feature>
<feature type="compositionally biased region" description="Basic and acidic residues" evidence="1">
    <location>
        <begin position="22"/>
        <end position="32"/>
    </location>
</feature>
<reference evidence="2" key="1">
    <citation type="submission" date="2020-02" db="EMBL/GenBank/DDBJ databases">
        <authorList>
            <person name="Meier V. D."/>
        </authorList>
    </citation>
    <scope>NUCLEOTIDE SEQUENCE</scope>
    <source>
        <strain evidence="2">AVDCRST_MAG22</strain>
    </source>
</reference>
<feature type="compositionally biased region" description="Basic residues" evidence="1">
    <location>
        <begin position="57"/>
        <end position="66"/>
    </location>
</feature>
<dbReference type="AlphaFoldDB" id="A0A6J4PHL8"/>
<proteinExistence type="predicted"/>
<name>A0A6J4PHL8_9ACTN</name>
<organism evidence="2">
    <name type="scientific">uncultured Rubrobacteraceae bacterium</name>
    <dbReference type="NCBI Taxonomy" id="349277"/>
    <lineage>
        <taxon>Bacteria</taxon>
        <taxon>Bacillati</taxon>
        <taxon>Actinomycetota</taxon>
        <taxon>Rubrobacteria</taxon>
        <taxon>Rubrobacterales</taxon>
        <taxon>Rubrobacteraceae</taxon>
        <taxon>environmental samples</taxon>
    </lineage>
</organism>
<gene>
    <name evidence="2" type="ORF">AVDCRST_MAG22-2022</name>
</gene>
<protein>
    <submittedName>
        <fullName evidence="2">Uncharacterized protein</fullName>
    </submittedName>
</protein>
<feature type="region of interest" description="Disordered" evidence="1">
    <location>
        <begin position="86"/>
        <end position="106"/>
    </location>
</feature>
<evidence type="ECO:0000256" key="1">
    <source>
        <dbReference type="SAM" id="MobiDB-lite"/>
    </source>
</evidence>
<sequence>GPIPLHRRRTCGDAPAAAGGERGGHPCPERPRPSSGGAAGVSGTGHRKRARTQDARKARRPLHGRLALRFRTPTILRLARYAARDRDDGAPVHKPVRHEPGRRDIL</sequence>
<feature type="non-terminal residue" evidence="2">
    <location>
        <position position="106"/>
    </location>
</feature>